<dbReference type="AlphaFoldDB" id="A0A0C9XVX8"/>
<evidence type="ECO:0008006" key="3">
    <source>
        <dbReference type="Google" id="ProtNLM"/>
    </source>
</evidence>
<accession>A0A0C9XVX8</accession>
<dbReference type="Proteomes" id="UP000054477">
    <property type="component" value="Unassembled WGS sequence"/>
</dbReference>
<sequence>MFRKIFTRLRTRKTKTLTAVEELEAEFEAPSQETCQSNIEIEAPSQEADIEIQVEAPDQEGCQSNIEIEARNREMSQSNIKTQPGQYLDPERERIRAENIREFTCRFRVLIIGRANAGKTTILQRVCHTTEQPKIFNVRGSMMDLSELSPTAKRGEHNIEDEMTFDSNPRYVFHDSRGFEAGRTSELEDVKNFIQQRSAVSHMKEQLHAIWYCIPINNEARAITRAELDFFDECGTGRVPVIVLFTKADLLDARTTARLVKSGMSIEAAARQAKEESINNFYKSFGHVLYAKKYPPANHMYFRDMQNTMGDCSVLVKETAAVLSDDAILQLFLSAQQNSLSLSMEYAVKRLLFDDQGQWGKNEEEVLATIKNVFTYFPHVEHDALHCVNWSSLGDNTTFQRSAFLCIATAIIAEHSYFIWKKQPSKSCEPLKKSFHAFQSSSAFKNVQNAIKGQDKGHTDVAAAIAIIALDNRLRKFSIF</sequence>
<protein>
    <recommendedName>
        <fullName evidence="3">G domain-containing protein</fullName>
    </recommendedName>
</protein>
<evidence type="ECO:0000313" key="1">
    <source>
        <dbReference type="EMBL" id="KIK01787.1"/>
    </source>
</evidence>
<dbReference type="EMBL" id="KN838601">
    <property type="protein sequence ID" value="KIK01787.1"/>
    <property type="molecule type" value="Genomic_DNA"/>
</dbReference>
<dbReference type="SUPFAM" id="SSF52540">
    <property type="entry name" value="P-loop containing nucleoside triphosphate hydrolases"/>
    <property type="match status" value="1"/>
</dbReference>
<gene>
    <name evidence="1" type="ORF">K443DRAFT_678067</name>
</gene>
<dbReference type="InterPro" id="IPR027417">
    <property type="entry name" value="P-loop_NTPase"/>
</dbReference>
<keyword evidence="2" id="KW-1185">Reference proteome</keyword>
<dbReference type="Gene3D" id="3.40.50.300">
    <property type="entry name" value="P-loop containing nucleotide triphosphate hydrolases"/>
    <property type="match status" value="1"/>
</dbReference>
<name>A0A0C9XVX8_9AGAR</name>
<organism evidence="1 2">
    <name type="scientific">Laccaria amethystina LaAM-08-1</name>
    <dbReference type="NCBI Taxonomy" id="1095629"/>
    <lineage>
        <taxon>Eukaryota</taxon>
        <taxon>Fungi</taxon>
        <taxon>Dikarya</taxon>
        <taxon>Basidiomycota</taxon>
        <taxon>Agaricomycotina</taxon>
        <taxon>Agaricomycetes</taxon>
        <taxon>Agaricomycetidae</taxon>
        <taxon>Agaricales</taxon>
        <taxon>Agaricineae</taxon>
        <taxon>Hydnangiaceae</taxon>
        <taxon>Laccaria</taxon>
    </lineage>
</organism>
<evidence type="ECO:0000313" key="2">
    <source>
        <dbReference type="Proteomes" id="UP000054477"/>
    </source>
</evidence>
<reference evidence="2" key="2">
    <citation type="submission" date="2015-01" db="EMBL/GenBank/DDBJ databases">
        <title>Evolutionary Origins and Diversification of the Mycorrhizal Mutualists.</title>
        <authorList>
            <consortium name="DOE Joint Genome Institute"/>
            <consortium name="Mycorrhizal Genomics Consortium"/>
            <person name="Kohler A."/>
            <person name="Kuo A."/>
            <person name="Nagy L.G."/>
            <person name="Floudas D."/>
            <person name="Copeland A."/>
            <person name="Barry K.W."/>
            <person name="Cichocki N."/>
            <person name="Veneault-Fourrey C."/>
            <person name="LaButti K."/>
            <person name="Lindquist E.A."/>
            <person name="Lipzen A."/>
            <person name="Lundell T."/>
            <person name="Morin E."/>
            <person name="Murat C."/>
            <person name="Riley R."/>
            <person name="Ohm R."/>
            <person name="Sun H."/>
            <person name="Tunlid A."/>
            <person name="Henrissat B."/>
            <person name="Grigoriev I.V."/>
            <person name="Hibbett D.S."/>
            <person name="Martin F."/>
        </authorList>
    </citation>
    <scope>NUCLEOTIDE SEQUENCE [LARGE SCALE GENOMIC DNA]</scope>
    <source>
        <strain evidence="2">LaAM-08-1</strain>
    </source>
</reference>
<dbReference type="OrthoDB" id="59699at2759"/>
<proteinExistence type="predicted"/>
<dbReference type="HOGENOM" id="CLU_023805_6_0_1"/>
<reference evidence="1 2" key="1">
    <citation type="submission" date="2014-04" db="EMBL/GenBank/DDBJ databases">
        <authorList>
            <consortium name="DOE Joint Genome Institute"/>
            <person name="Kuo A."/>
            <person name="Kohler A."/>
            <person name="Nagy L.G."/>
            <person name="Floudas D."/>
            <person name="Copeland A."/>
            <person name="Barry K.W."/>
            <person name="Cichocki N."/>
            <person name="Veneault-Fourrey C."/>
            <person name="LaButti K."/>
            <person name="Lindquist E.A."/>
            <person name="Lipzen A."/>
            <person name="Lundell T."/>
            <person name="Morin E."/>
            <person name="Murat C."/>
            <person name="Sun H."/>
            <person name="Tunlid A."/>
            <person name="Henrissat B."/>
            <person name="Grigoriev I.V."/>
            <person name="Hibbett D.S."/>
            <person name="Martin F."/>
            <person name="Nordberg H.P."/>
            <person name="Cantor M.N."/>
            <person name="Hua S.X."/>
        </authorList>
    </citation>
    <scope>NUCLEOTIDE SEQUENCE [LARGE SCALE GENOMIC DNA]</scope>
    <source>
        <strain evidence="1 2">LaAM-08-1</strain>
    </source>
</reference>
<dbReference type="CDD" id="cd00882">
    <property type="entry name" value="Ras_like_GTPase"/>
    <property type="match status" value="1"/>
</dbReference>